<dbReference type="Proteomes" id="UP000738402">
    <property type="component" value="Unassembled WGS sequence"/>
</dbReference>
<evidence type="ECO:0000313" key="2">
    <source>
        <dbReference type="Proteomes" id="UP000738402"/>
    </source>
</evidence>
<accession>A0AAN6I2Q6</accession>
<proteinExistence type="predicted"/>
<organism evidence="1 2">
    <name type="scientific">Ogataea haglerorum</name>
    <dbReference type="NCBI Taxonomy" id="1937702"/>
    <lineage>
        <taxon>Eukaryota</taxon>
        <taxon>Fungi</taxon>
        <taxon>Dikarya</taxon>
        <taxon>Ascomycota</taxon>
        <taxon>Saccharomycotina</taxon>
        <taxon>Pichiomycetes</taxon>
        <taxon>Pichiales</taxon>
        <taxon>Pichiaceae</taxon>
        <taxon>Ogataea</taxon>
    </lineage>
</organism>
<dbReference type="AlphaFoldDB" id="A0AAN6I2Q6"/>
<comment type="caution">
    <text evidence="1">The sequence shown here is derived from an EMBL/GenBank/DDBJ whole genome shotgun (WGS) entry which is preliminary data.</text>
</comment>
<name>A0AAN6I2Q6_9ASCO</name>
<gene>
    <name evidence="1" type="ORF">KL933_001063</name>
</gene>
<reference evidence="1" key="1">
    <citation type="journal article" date="2021" name="G3 (Bethesda)">
        <title>Genomic diversity, chromosomal rearrangements, and interspecies hybridization in the ogataea polymorpha species complex.</title>
        <authorList>
            <person name="Hanson S.J."/>
            <person name="Cinneide E.O."/>
            <person name="Salzberg L.I."/>
            <person name="Wolfe K.H."/>
            <person name="McGowan J."/>
            <person name="Fitzpatrick D.A."/>
            <person name="Matlin K."/>
        </authorList>
    </citation>
    <scope>NUCLEOTIDE SEQUENCE</scope>
    <source>
        <strain evidence="1">83-405-1</strain>
    </source>
</reference>
<dbReference type="EMBL" id="JAHLUH010000002">
    <property type="protein sequence ID" value="KAG7729983.1"/>
    <property type="molecule type" value="Genomic_DNA"/>
</dbReference>
<evidence type="ECO:0000313" key="1">
    <source>
        <dbReference type="EMBL" id="KAG7729983.1"/>
    </source>
</evidence>
<sequence length="92" mass="9688">MIVHITDPGPKPVQIFCSWQLRSLAVEAGVVYHGRPLRLVGEGEPPGAKDGQVVVICSGSAQLQFIAVPGSILQLSPGSQIVNNSTQKETIA</sequence>
<protein>
    <submittedName>
        <fullName evidence="1">Uncharacterized protein</fullName>
    </submittedName>
</protein>